<dbReference type="Proteomes" id="UP000779900">
    <property type="component" value="Unassembled WGS sequence"/>
</dbReference>
<gene>
    <name evidence="2" type="ORF">FJY68_04710</name>
</gene>
<name>A0A938BQZ6_UNCW3</name>
<evidence type="ECO:0000313" key="3">
    <source>
        <dbReference type="Proteomes" id="UP000779900"/>
    </source>
</evidence>
<evidence type="ECO:0000313" key="2">
    <source>
        <dbReference type="EMBL" id="MBM3331140.1"/>
    </source>
</evidence>
<organism evidence="2 3">
    <name type="scientific">candidate division WOR-3 bacterium</name>
    <dbReference type="NCBI Taxonomy" id="2052148"/>
    <lineage>
        <taxon>Bacteria</taxon>
        <taxon>Bacteria division WOR-3</taxon>
    </lineage>
</organism>
<dbReference type="AlphaFoldDB" id="A0A938BQZ6"/>
<comment type="caution">
    <text evidence="2">The sequence shown here is derived from an EMBL/GenBank/DDBJ whole genome shotgun (WGS) entry which is preliminary data.</text>
</comment>
<protein>
    <submittedName>
        <fullName evidence="2">Uncharacterized protein</fullName>
    </submittedName>
</protein>
<reference evidence="2" key="1">
    <citation type="submission" date="2019-03" db="EMBL/GenBank/DDBJ databases">
        <title>Lake Tanganyika Metagenome-Assembled Genomes (MAGs).</title>
        <authorList>
            <person name="Tran P."/>
        </authorList>
    </citation>
    <scope>NUCLEOTIDE SEQUENCE</scope>
    <source>
        <strain evidence="2">K_DeepCast_150m_m2_040</strain>
    </source>
</reference>
<dbReference type="EMBL" id="VGIR01000020">
    <property type="protein sequence ID" value="MBM3331140.1"/>
    <property type="molecule type" value="Genomic_DNA"/>
</dbReference>
<feature type="region of interest" description="Disordered" evidence="1">
    <location>
        <begin position="124"/>
        <end position="206"/>
    </location>
</feature>
<evidence type="ECO:0000256" key="1">
    <source>
        <dbReference type="SAM" id="MobiDB-lite"/>
    </source>
</evidence>
<feature type="compositionally biased region" description="Basic and acidic residues" evidence="1">
    <location>
        <begin position="145"/>
        <end position="155"/>
    </location>
</feature>
<proteinExistence type="predicted"/>
<feature type="compositionally biased region" description="Basic and acidic residues" evidence="1">
    <location>
        <begin position="124"/>
        <end position="138"/>
    </location>
</feature>
<sequence length="206" mass="22333">MKSDKKSETALSHRKVGLSKAARDLLARVRASPSPVAVYGLPPDAAEAKARSVINPLIEETGLPVARLNQYRWFLAELCRLMRTRSGPDLAYCMENTLKKWLGFGLEPNSVVVLATELYDRLKPETRNPEHGTTDEHGWTQIPVEPRKHEEHEGEPGTGTLESADPGTRTRTSADDADYTDSPARALEPSTPGTLPPGPTSGGGGP</sequence>
<accession>A0A938BQZ6</accession>